<dbReference type="InterPro" id="IPR011011">
    <property type="entry name" value="Znf_FYVE_PHD"/>
</dbReference>
<dbReference type="RefSeq" id="XP_007805796.1">
    <property type="nucleotide sequence ID" value="XM_007807605.1"/>
</dbReference>
<feature type="region of interest" description="Disordered" evidence="1">
    <location>
        <begin position="342"/>
        <end position="365"/>
    </location>
</feature>
<name>U1HES8_ENDPU</name>
<dbReference type="InterPro" id="IPR013083">
    <property type="entry name" value="Znf_RING/FYVE/PHD"/>
</dbReference>
<reference evidence="4" key="1">
    <citation type="journal article" date="2014" name="BMC Genomics">
        <title>Genome characteristics reveal the impact of lichenization on lichen-forming fungus Endocarpon pusillum Hedwig (Verrucariales, Ascomycota).</title>
        <authorList>
            <person name="Wang Y.-Y."/>
            <person name="Liu B."/>
            <person name="Zhang X.-Y."/>
            <person name="Zhou Q.-M."/>
            <person name="Zhang T."/>
            <person name="Li H."/>
            <person name="Yu Y.-F."/>
            <person name="Zhang X.-L."/>
            <person name="Hao X.-Y."/>
            <person name="Wang M."/>
            <person name="Wang L."/>
            <person name="Wei J.-C."/>
        </authorList>
    </citation>
    <scope>NUCLEOTIDE SEQUENCE [LARGE SCALE GENOMIC DNA]</scope>
    <source>
        <strain evidence="4">Z07020 / HMAS-L-300199</strain>
    </source>
</reference>
<dbReference type="OMA" id="NVKQWIE"/>
<dbReference type="Gene3D" id="2.30.30.490">
    <property type="match status" value="1"/>
</dbReference>
<sequence>MSQPSNKKRKSNPFGDSHTPSKKQRKQPDAAKDESFTSDPSTLVAEEIPFTLQCPVRSLSKKGKKQAVRDDVFGPQTEDGGFPNLKINYTIRPGKAWTDMKTYRNFSSMFKSMRIRHGKENTDSATPVQNQKFSSGSLVYVNRRIPPPIPPDKDASEAEILAFDKKNLWVGHVLEVRAASPSQVLLRVFWLYWPEELPGGRRKYHGNQELVMSNHMEIVDAMAVASGADINHWDERIEDQDVGQRFWRQFYDVRLEKTKTGGLSTIREHCVCNGYYNPDNTMLKCPNPRCGIWNHEECLQDAILARTYGRLVGDKNSVKAEPISLPASKMAQLKANVKSKLGVGQKKKGTAEGLPPLTNSTPDSSPWKGLLKAEIAVDEKGGKTLVTITDERAQHPEVWTEGIQCLNCGTTID</sequence>
<dbReference type="PROSITE" id="PS51038">
    <property type="entry name" value="BAH"/>
    <property type="match status" value="1"/>
</dbReference>
<feature type="compositionally biased region" description="Basic residues" evidence="1">
    <location>
        <begin position="1"/>
        <end position="11"/>
    </location>
</feature>
<dbReference type="InterPro" id="IPR001025">
    <property type="entry name" value="BAH_dom"/>
</dbReference>
<dbReference type="InterPro" id="IPR043151">
    <property type="entry name" value="BAH_sf"/>
</dbReference>
<accession>U1HES8</accession>
<feature type="domain" description="BAH" evidence="2">
    <location>
        <begin position="131"/>
        <end position="267"/>
    </location>
</feature>
<dbReference type="EMBL" id="KE721515">
    <property type="protein sequence ID" value="ERF68570.1"/>
    <property type="molecule type" value="Genomic_DNA"/>
</dbReference>
<dbReference type="Gene3D" id="3.30.40.10">
    <property type="entry name" value="Zinc/RING finger domain, C3HC4 (zinc finger)"/>
    <property type="match status" value="1"/>
</dbReference>
<protein>
    <recommendedName>
        <fullName evidence="2">BAH domain-containing protein</fullName>
    </recommendedName>
</protein>
<evidence type="ECO:0000256" key="1">
    <source>
        <dbReference type="SAM" id="MobiDB-lite"/>
    </source>
</evidence>
<dbReference type="Proteomes" id="UP000019373">
    <property type="component" value="Unassembled WGS sequence"/>
</dbReference>
<dbReference type="AlphaFoldDB" id="U1HES8"/>
<evidence type="ECO:0000259" key="2">
    <source>
        <dbReference type="PROSITE" id="PS51038"/>
    </source>
</evidence>
<dbReference type="eggNOG" id="ENOG502S1KY">
    <property type="taxonomic scope" value="Eukaryota"/>
</dbReference>
<gene>
    <name evidence="3" type="ORF">EPUS_04668</name>
</gene>
<dbReference type="PANTHER" id="PTHR46364">
    <property type="entry name" value="OS08G0421900 PROTEIN"/>
    <property type="match status" value="1"/>
</dbReference>
<evidence type="ECO:0000313" key="3">
    <source>
        <dbReference type="EMBL" id="ERF68570.1"/>
    </source>
</evidence>
<dbReference type="GO" id="GO:0003682">
    <property type="term" value="F:chromatin binding"/>
    <property type="evidence" value="ECO:0007669"/>
    <property type="project" value="InterPro"/>
</dbReference>
<evidence type="ECO:0000313" key="4">
    <source>
        <dbReference type="Proteomes" id="UP000019373"/>
    </source>
</evidence>
<dbReference type="CDD" id="cd04370">
    <property type="entry name" value="BAH"/>
    <property type="match status" value="1"/>
</dbReference>
<proteinExistence type="predicted"/>
<organism evidence="3 4">
    <name type="scientific">Endocarpon pusillum (strain Z07020 / HMAS-L-300199)</name>
    <name type="common">Lichen-forming fungus</name>
    <dbReference type="NCBI Taxonomy" id="1263415"/>
    <lineage>
        <taxon>Eukaryota</taxon>
        <taxon>Fungi</taxon>
        <taxon>Dikarya</taxon>
        <taxon>Ascomycota</taxon>
        <taxon>Pezizomycotina</taxon>
        <taxon>Eurotiomycetes</taxon>
        <taxon>Chaetothyriomycetidae</taxon>
        <taxon>Verrucariales</taxon>
        <taxon>Verrucariaceae</taxon>
        <taxon>Endocarpon</taxon>
    </lineage>
</organism>
<dbReference type="OrthoDB" id="10259622at2759"/>
<dbReference type="SUPFAM" id="SSF57903">
    <property type="entry name" value="FYVE/PHD zinc finger"/>
    <property type="match status" value="1"/>
</dbReference>
<keyword evidence="4" id="KW-1185">Reference proteome</keyword>
<feature type="compositionally biased region" description="Basic and acidic residues" evidence="1">
    <location>
        <begin position="26"/>
        <end position="35"/>
    </location>
</feature>
<feature type="region of interest" description="Disordered" evidence="1">
    <location>
        <begin position="1"/>
        <end position="40"/>
    </location>
</feature>
<dbReference type="GeneID" id="19239623"/>
<dbReference type="HOGENOM" id="CLU_040680_0_0_1"/>